<reference evidence="17" key="1">
    <citation type="journal article" date="2019" name="Int. J. Syst. Evol. Microbiol.">
        <title>The Global Catalogue of Microorganisms (GCM) 10K type strain sequencing project: providing services to taxonomists for standard genome sequencing and annotation.</title>
        <authorList>
            <consortium name="The Broad Institute Genomics Platform"/>
            <consortium name="The Broad Institute Genome Sequencing Center for Infectious Disease"/>
            <person name="Wu L."/>
            <person name="Ma J."/>
        </authorList>
    </citation>
    <scope>NUCLEOTIDE SEQUENCE [LARGE SCALE GENOMIC DNA]</scope>
    <source>
        <strain evidence="17">NBRC 105830</strain>
    </source>
</reference>
<sequence length="324" mass="35594">MQRWNDLGQIPPDFGPCVVTLGNFDGVHRGHRYVLQSVLEQASRRGVPSVAVTFDPHPLEVLFPDRAPQHLTSLDQRLALIEAVGLDAVLVQPFTTDLAKLTPREYVELVFVGALRAELVVVGQDTRFGVKNSGDVHTLAELGAEHGFEVIALDDLGEGRRWSSTMVREQLLAGRVDQAASILGRPHRVSGTVVHGFHRGRELGYPTANLGHDSDGLVPDDGVYAGWFLRLDLPEGAPDRVLPAAISVGTNPTFEGTRRTVEAYVLDRTDLDLYGEHVAIEFVEHLRPTLKFDSIEALLEVMADDVERTRSVLTTIVPEHVTGQ</sequence>
<dbReference type="EMBL" id="BSUJ01000001">
    <property type="protein sequence ID" value="GMA18784.1"/>
    <property type="molecule type" value="Genomic_DNA"/>
</dbReference>
<keyword evidence="4 14" id="KW-0288">FMN</keyword>
<evidence type="ECO:0000256" key="8">
    <source>
        <dbReference type="ARBA" id="ARBA00022777"/>
    </source>
</evidence>
<evidence type="ECO:0000256" key="12">
    <source>
        <dbReference type="ARBA" id="ARBA00047880"/>
    </source>
</evidence>
<dbReference type="Pfam" id="PF01687">
    <property type="entry name" value="Flavokinase"/>
    <property type="match status" value="1"/>
</dbReference>
<dbReference type="CDD" id="cd02064">
    <property type="entry name" value="FAD_synthetase_N"/>
    <property type="match status" value="1"/>
</dbReference>
<dbReference type="InterPro" id="IPR023465">
    <property type="entry name" value="Riboflavin_kinase_dom_sf"/>
</dbReference>
<evidence type="ECO:0000259" key="15">
    <source>
        <dbReference type="SMART" id="SM00904"/>
    </source>
</evidence>
<comment type="caution">
    <text evidence="16">The sequence shown here is derived from an EMBL/GenBank/DDBJ whole genome shotgun (WGS) entry which is preliminary data.</text>
</comment>
<keyword evidence="11" id="KW-0511">Multifunctional enzyme</keyword>
<evidence type="ECO:0000313" key="16">
    <source>
        <dbReference type="EMBL" id="GMA18784.1"/>
    </source>
</evidence>
<dbReference type="PIRSF" id="PIRSF004491">
    <property type="entry name" value="FAD_Synth"/>
    <property type="match status" value="1"/>
</dbReference>
<evidence type="ECO:0000256" key="11">
    <source>
        <dbReference type="ARBA" id="ARBA00023268"/>
    </source>
</evidence>
<dbReference type="NCBIfam" id="TIGR00083">
    <property type="entry name" value="ribF"/>
    <property type="match status" value="1"/>
</dbReference>
<evidence type="ECO:0000256" key="4">
    <source>
        <dbReference type="ARBA" id="ARBA00022643"/>
    </source>
</evidence>
<evidence type="ECO:0000256" key="9">
    <source>
        <dbReference type="ARBA" id="ARBA00022827"/>
    </source>
</evidence>
<proteinExistence type="inferred from homology"/>
<dbReference type="SMART" id="SM00904">
    <property type="entry name" value="Flavokinase"/>
    <property type="match status" value="1"/>
</dbReference>
<comment type="pathway">
    <text evidence="1 14">Cofactor biosynthesis; FAD biosynthesis; FAD from FMN: step 1/1.</text>
</comment>
<comment type="similarity">
    <text evidence="14">Belongs to the ribF family.</text>
</comment>
<keyword evidence="9 14" id="KW-0274">FAD</keyword>
<feature type="domain" description="Riboflavin kinase" evidence="15">
    <location>
        <begin position="182"/>
        <end position="314"/>
    </location>
</feature>
<evidence type="ECO:0000256" key="2">
    <source>
        <dbReference type="ARBA" id="ARBA00005201"/>
    </source>
</evidence>
<keyword evidence="8 14" id="KW-0418">Kinase</keyword>
<dbReference type="Gene3D" id="2.40.30.30">
    <property type="entry name" value="Riboflavin kinase-like"/>
    <property type="match status" value="1"/>
</dbReference>
<keyword evidence="6 14" id="KW-0548">Nucleotidyltransferase</keyword>
<comment type="catalytic activity">
    <reaction evidence="12 14">
        <text>riboflavin + ATP = FMN + ADP + H(+)</text>
        <dbReference type="Rhea" id="RHEA:14357"/>
        <dbReference type="ChEBI" id="CHEBI:15378"/>
        <dbReference type="ChEBI" id="CHEBI:30616"/>
        <dbReference type="ChEBI" id="CHEBI:57986"/>
        <dbReference type="ChEBI" id="CHEBI:58210"/>
        <dbReference type="ChEBI" id="CHEBI:456216"/>
        <dbReference type="EC" id="2.7.1.26"/>
    </reaction>
</comment>
<dbReference type="InterPro" id="IPR014729">
    <property type="entry name" value="Rossmann-like_a/b/a_fold"/>
</dbReference>
<keyword evidence="7 14" id="KW-0547">Nucleotide-binding</keyword>
<evidence type="ECO:0000256" key="5">
    <source>
        <dbReference type="ARBA" id="ARBA00022679"/>
    </source>
</evidence>
<dbReference type="InterPro" id="IPR002606">
    <property type="entry name" value="Riboflavin_kinase_bac"/>
</dbReference>
<keyword evidence="3 14" id="KW-0285">Flavoprotein</keyword>
<dbReference type="Gene3D" id="3.40.50.620">
    <property type="entry name" value="HUPs"/>
    <property type="match status" value="1"/>
</dbReference>
<evidence type="ECO:0000256" key="3">
    <source>
        <dbReference type="ARBA" id="ARBA00022630"/>
    </source>
</evidence>
<name>A0ABQ6HMR8_9MICO</name>
<dbReference type="InterPro" id="IPR015864">
    <property type="entry name" value="FAD_synthase"/>
</dbReference>
<dbReference type="RefSeq" id="WP_241443194.1">
    <property type="nucleotide sequence ID" value="NZ_BSUJ01000001.1"/>
</dbReference>
<dbReference type="SUPFAM" id="SSF52374">
    <property type="entry name" value="Nucleotidylyl transferase"/>
    <property type="match status" value="1"/>
</dbReference>
<dbReference type="InterPro" id="IPR004821">
    <property type="entry name" value="Cyt_trans-like"/>
</dbReference>
<comment type="catalytic activity">
    <reaction evidence="13 14">
        <text>FMN + ATP + H(+) = FAD + diphosphate</text>
        <dbReference type="Rhea" id="RHEA:17237"/>
        <dbReference type="ChEBI" id="CHEBI:15378"/>
        <dbReference type="ChEBI" id="CHEBI:30616"/>
        <dbReference type="ChEBI" id="CHEBI:33019"/>
        <dbReference type="ChEBI" id="CHEBI:57692"/>
        <dbReference type="ChEBI" id="CHEBI:58210"/>
        <dbReference type="EC" id="2.7.7.2"/>
    </reaction>
</comment>
<evidence type="ECO:0000256" key="7">
    <source>
        <dbReference type="ARBA" id="ARBA00022741"/>
    </source>
</evidence>
<dbReference type="Pfam" id="PF06574">
    <property type="entry name" value="FAD_syn"/>
    <property type="match status" value="1"/>
</dbReference>
<gene>
    <name evidence="16" type="ORF">GCM10025862_08050</name>
</gene>
<dbReference type="SUPFAM" id="SSF82114">
    <property type="entry name" value="Riboflavin kinase-like"/>
    <property type="match status" value="1"/>
</dbReference>
<dbReference type="InterPro" id="IPR023468">
    <property type="entry name" value="Riboflavin_kinase"/>
</dbReference>
<evidence type="ECO:0000313" key="17">
    <source>
        <dbReference type="Proteomes" id="UP001157109"/>
    </source>
</evidence>
<dbReference type="Proteomes" id="UP001157109">
    <property type="component" value="Unassembled WGS sequence"/>
</dbReference>
<keyword evidence="10 14" id="KW-0067">ATP-binding</keyword>
<dbReference type="NCBIfam" id="TIGR00125">
    <property type="entry name" value="cyt_tran_rel"/>
    <property type="match status" value="1"/>
</dbReference>
<dbReference type="PANTHER" id="PTHR22749:SF6">
    <property type="entry name" value="RIBOFLAVIN KINASE"/>
    <property type="match status" value="1"/>
</dbReference>
<dbReference type="PANTHER" id="PTHR22749">
    <property type="entry name" value="RIBOFLAVIN KINASE/FMN ADENYLYLTRANSFERASE"/>
    <property type="match status" value="1"/>
</dbReference>
<dbReference type="EC" id="2.7.7.2" evidence="14"/>
<dbReference type="InterPro" id="IPR015865">
    <property type="entry name" value="Riboflavin_kinase_bac/euk"/>
</dbReference>
<comment type="pathway">
    <text evidence="2 14">Cofactor biosynthesis; FMN biosynthesis; FMN from riboflavin (ATP route): step 1/1.</text>
</comment>
<evidence type="ECO:0000256" key="1">
    <source>
        <dbReference type="ARBA" id="ARBA00004726"/>
    </source>
</evidence>
<dbReference type="EC" id="2.7.1.26" evidence="14"/>
<protein>
    <recommendedName>
        <fullName evidence="14">Riboflavin biosynthesis protein</fullName>
    </recommendedName>
    <domain>
        <recommendedName>
            <fullName evidence="14">Riboflavin kinase</fullName>
            <ecNumber evidence="14">2.7.1.26</ecNumber>
        </recommendedName>
        <alternativeName>
            <fullName evidence="14">Flavokinase</fullName>
        </alternativeName>
    </domain>
    <domain>
        <recommendedName>
            <fullName evidence="14">FMN adenylyltransferase</fullName>
            <ecNumber evidence="14">2.7.7.2</ecNumber>
        </recommendedName>
        <alternativeName>
            <fullName evidence="14">FAD pyrophosphorylase</fullName>
        </alternativeName>
        <alternativeName>
            <fullName evidence="14">FAD synthase</fullName>
        </alternativeName>
    </domain>
</protein>
<dbReference type="NCBIfam" id="NF004160">
    <property type="entry name" value="PRK05627.1-3"/>
    <property type="match status" value="1"/>
</dbReference>
<accession>A0ABQ6HMR8</accession>
<evidence type="ECO:0000256" key="6">
    <source>
        <dbReference type="ARBA" id="ARBA00022695"/>
    </source>
</evidence>
<keyword evidence="17" id="KW-1185">Reference proteome</keyword>
<evidence type="ECO:0000256" key="13">
    <source>
        <dbReference type="ARBA" id="ARBA00049494"/>
    </source>
</evidence>
<evidence type="ECO:0000256" key="10">
    <source>
        <dbReference type="ARBA" id="ARBA00022840"/>
    </source>
</evidence>
<keyword evidence="5 14" id="KW-0808">Transferase</keyword>
<evidence type="ECO:0000256" key="14">
    <source>
        <dbReference type="PIRNR" id="PIRNR004491"/>
    </source>
</evidence>
<organism evidence="16 17">
    <name type="scientific">Arsenicicoccus piscis</name>
    <dbReference type="NCBI Taxonomy" id="673954"/>
    <lineage>
        <taxon>Bacteria</taxon>
        <taxon>Bacillati</taxon>
        <taxon>Actinomycetota</taxon>
        <taxon>Actinomycetes</taxon>
        <taxon>Micrococcales</taxon>
        <taxon>Intrasporangiaceae</taxon>
        <taxon>Arsenicicoccus</taxon>
    </lineage>
</organism>